<dbReference type="Proteomes" id="UP000034786">
    <property type="component" value="Unassembled WGS sequence"/>
</dbReference>
<gene>
    <name evidence="2" type="ORF">UK15_18325</name>
</gene>
<protein>
    <submittedName>
        <fullName evidence="2">Uncharacterized protein</fullName>
    </submittedName>
</protein>
<evidence type="ECO:0000313" key="3">
    <source>
        <dbReference type="Proteomes" id="UP000034786"/>
    </source>
</evidence>
<proteinExistence type="predicted"/>
<dbReference type="AlphaFoldDB" id="A0A0M2GJR1"/>
<organism evidence="2 3">
    <name type="scientific">Streptomyces variegatus</name>
    <dbReference type="NCBI Taxonomy" id="284040"/>
    <lineage>
        <taxon>Bacteria</taxon>
        <taxon>Bacillati</taxon>
        <taxon>Actinomycetota</taxon>
        <taxon>Actinomycetes</taxon>
        <taxon>Kitasatosporales</taxon>
        <taxon>Streptomycetaceae</taxon>
        <taxon>Streptomyces</taxon>
    </lineage>
</organism>
<keyword evidence="1" id="KW-0812">Transmembrane</keyword>
<sequence length="68" mass="7323">MLGLLIRWDPSAFPSTFVALVRAVGTAAFRLALPGLDLTALLWRAAALLTTSLLWFLGIGHVGYLARV</sequence>
<evidence type="ECO:0000256" key="1">
    <source>
        <dbReference type="SAM" id="Phobius"/>
    </source>
</evidence>
<comment type="caution">
    <text evidence="2">The sequence shown here is derived from an EMBL/GenBank/DDBJ whole genome shotgun (WGS) entry which is preliminary data.</text>
</comment>
<name>A0A0M2GJR1_9ACTN</name>
<reference evidence="3" key="1">
    <citation type="submission" date="2015-02" db="EMBL/GenBank/DDBJ databases">
        <authorList>
            <person name="Ju K.-S."/>
            <person name="Doroghazi J.R."/>
            <person name="Metcalf W."/>
        </authorList>
    </citation>
    <scope>NUCLEOTIDE SEQUENCE [LARGE SCALE GENOMIC DNA]</scope>
    <source>
        <strain evidence="3">NRRL B-16380</strain>
    </source>
</reference>
<evidence type="ECO:0000313" key="2">
    <source>
        <dbReference type="EMBL" id="KJK38213.1"/>
    </source>
</evidence>
<keyword evidence="3" id="KW-1185">Reference proteome</keyword>
<accession>A0A0M2GJR1</accession>
<feature type="transmembrane region" description="Helical" evidence="1">
    <location>
        <begin position="45"/>
        <end position="66"/>
    </location>
</feature>
<keyword evidence="1" id="KW-0472">Membrane</keyword>
<keyword evidence="1" id="KW-1133">Transmembrane helix</keyword>
<dbReference type="EMBL" id="JYJH01000012">
    <property type="protein sequence ID" value="KJK38213.1"/>
    <property type="molecule type" value="Genomic_DNA"/>
</dbReference>